<accession>A0A3A6QP49</accession>
<keyword evidence="3" id="KW-1185">Reference proteome</keyword>
<dbReference type="Gene3D" id="2.40.128.640">
    <property type="match status" value="1"/>
</dbReference>
<dbReference type="EMBL" id="QVMU01000016">
    <property type="protein sequence ID" value="RJX69370.1"/>
    <property type="molecule type" value="Genomic_DNA"/>
</dbReference>
<gene>
    <name evidence="2" type="ORF">DZ860_15405</name>
</gene>
<protein>
    <submittedName>
        <fullName evidence="2">Copper resistance protein NlpE</fullName>
    </submittedName>
</protein>
<evidence type="ECO:0000313" key="3">
    <source>
        <dbReference type="Proteomes" id="UP000273252"/>
    </source>
</evidence>
<proteinExistence type="predicted"/>
<comment type="caution">
    <text evidence="2">The sequence shown here is derived from an EMBL/GenBank/DDBJ whole genome shotgun (WGS) entry which is preliminary data.</text>
</comment>
<dbReference type="InterPro" id="IPR007298">
    <property type="entry name" value="Cu-R_lipoprotein_NlpE"/>
</dbReference>
<dbReference type="PROSITE" id="PS51257">
    <property type="entry name" value="PROKAR_LIPOPROTEIN"/>
    <property type="match status" value="1"/>
</dbReference>
<feature type="region of interest" description="Disordered" evidence="1">
    <location>
        <begin position="56"/>
        <end position="76"/>
    </location>
</feature>
<dbReference type="Pfam" id="PF04170">
    <property type="entry name" value="NlpE"/>
    <property type="match status" value="1"/>
</dbReference>
<organism evidence="2 3">
    <name type="scientific">Vibrio sinensis</name>
    <dbReference type="NCBI Taxonomy" id="2302434"/>
    <lineage>
        <taxon>Bacteria</taxon>
        <taxon>Pseudomonadati</taxon>
        <taxon>Pseudomonadota</taxon>
        <taxon>Gammaproteobacteria</taxon>
        <taxon>Vibrionales</taxon>
        <taxon>Vibrionaceae</taxon>
        <taxon>Vibrio</taxon>
    </lineage>
</organism>
<dbReference type="OrthoDB" id="5348860at2"/>
<dbReference type="Proteomes" id="UP000273252">
    <property type="component" value="Unassembled WGS sequence"/>
</dbReference>
<evidence type="ECO:0000256" key="1">
    <source>
        <dbReference type="SAM" id="MobiDB-lite"/>
    </source>
</evidence>
<sequence>MNKTILVLTSAVFMLAGCQDEKPAETQVAPDAPQAVQSQAVTTITETETIDIAPAEDTQAVSSAATSEPVARTDEELVHSARNSLDWEGTYVGTIPCASCTGIATSLTLNPDGTYTYEQNYLGQTEEANYKSEGEYTWNAKGDAVMLSAKDDSQQFFVGENVLMMLDVDGNRVQGALADNYNLVQQE</sequence>
<dbReference type="RefSeq" id="WP_120032934.1">
    <property type="nucleotide sequence ID" value="NZ_QVMU01000016.1"/>
</dbReference>
<evidence type="ECO:0000313" key="2">
    <source>
        <dbReference type="EMBL" id="RJX69370.1"/>
    </source>
</evidence>
<reference evidence="2 3" key="1">
    <citation type="submission" date="2018-08" db="EMBL/GenBank/DDBJ databases">
        <title>Vibrio isolated from the Eastern China Marginal Seas.</title>
        <authorList>
            <person name="Li Y."/>
        </authorList>
    </citation>
    <scope>NUCLEOTIDE SEQUENCE [LARGE SCALE GENOMIC DNA]</scope>
    <source>
        <strain evidence="2 3">BEI233</strain>
    </source>
</reference>
<dbReference type="AlphaFoldDB" id="A0A3A6QP49"/>
<name>A0A3A6QP49_9VIBR</name>